<organism evidence="2 3">
    <name type="scientific">Leptospirillum ferrodiazotrophum</name>
    <dbReference type="NCBI Taxonomy" id="412449"/>
    <lineage>
        <taxon>Bacteria</taxon>
        <taxon>Pseudomonadati</taxon>
        <taxon>Nitrospirota</taxon>
        <taxon>Nitrospiria</taxon>
        <taxon>Nitrospirales</taxon>
        <taxon>Nitrospiraceae</taxon>
        <taxon>Leptospirillum</taxon>
    </lineage>
</organism>
<dbReference type="InterPro" id="IPR018306">
    <property type="entry name" value="Phage_T5_Orf172_DNA-bd"/>
</dbReference>
<dbReference type="Proteomes" id="UP000009374">
    <property type="component" value="Unassembled WGS sequence"/>
</dbReference>
<gene>
    <name evidence="2" type="ORF">UBAL3_82700047</name>
</gene>
<evidence type="ECO:0000259" key="1">
    <source>
        <dbReference type="Pfam" id="PF10544"/>
    </source>
</evidence>
<sequence length="143" mass="16516">MTNHGGSSMKSGIYLVTLNNEDPISVNAHDPRIADRCIRVNHLNCKIGKAKNLERRKKNYFKTFGEENVNFRILVRLLKIEEAEYSIKSNLKKYRIKGNTGRPNEWLENILPEDVIRTVIQTLKVLEKEGRISIHSWGDSPEL</sequence>
<evidence type="ECO:0000313" key="3">
    <source>
        <dbReference type="Proteomes" id="UP000009374"/>
    </source>
</evidence>
<reference evidence="2 3" key="1">
    <citation type="journal article" date="2009" name="Appl. Environ. Microbiol.">
        <title>Community genomic and proteomic analyses of chemoautotrophic iron-oxidizing "Leptospirillum rubarum" (Group II) and "Leptospirillum ferrodiazotrophum" (Group III) bacteria in acid mine drainage biofilms.</title>
        <authorList>
            <person name="Goltsman D.S."/>
            <person name="Denef V.J."/>
            <person name="Singer S.W."/>
            <person name="VerBerkmoes N.C."/>
            <person name="Lefsrud M."/>
            <person name="Mueller R.S."/>
            <person name="Dick G.J."/>
            <person name="Sun C.L."/>
            <person name="Wheeler K.E."/>
            <person name="Zemla A."/>
            <person name="Baker B.J."/>
            <person name="Hauser L."/>
            <person name="Land M."/>
            <person name="Shah M.B."/>
            <person name="Thelen M.P."/>
            <person name="Hettich R.L."/>
            <person name="Banfield J.F."/>
        </authorList>
    </citation>
    <scope>NUCLEOTIDE SEQUENCE [LARGE SCALE GENOMIC DNA]</scope>
</reference>
<feature type="domain" description="Bacteriophage T5 Orf172 DNA-binding" evidence="1">
    <location>
        <begin position="43"/>
        <end position="121"/>
    </location>
</feature>
<accession>C6HWX3</accession>
<dbReference type="EMBL" id="GG693871">
    <property type="protein sequence ID" value="EES52933.1"/>
    <property type="molecule type" value="Genomic_DNA"/>
</dbReference>
<proteinExistence type="predicted"/>
<dbReference type="Pfam" id="PF10544">
    <property type="entry name" value="T5orf172"/>
    <property type="match status" value="1"/>
</dbReference>
<keyword evidence="3" id="KW-1185">Reference proteome</keyword>
<evidence type="ECO:0000313" key="2">
    <source>
        <dbReference type="EMBL" id="EES52933.1"/>
    </source>
</evidence>
<name>C6HWX3_9BACT</name>
<protein>
    <recommendedName>
        <fullName evidence="1">Bacteriophage T5 Orf172 DNA-binding domain-containing protein</fullName>
    </recommendedName>
</protein>
<dbReference type="AlphaFoldDB" id="C6HWX3"/>